<evidence type="ECO:0000313" key="2">
    <source>
        <dbReference type="Proteomes" id="UP000010367"/>
    </source>
</evidence>
<sequence>MKRDLTPQPPSLRGKGEKEIYCPLRQSNWKRDLTPQPPSLQGKGEKEIYCPLRQSKNFLILPLLLGEGRGEVRLVFRHN</sequence>
<gene>
    <name evidence="1" type="ORF">Oscil6304_5895</name>
</gene>
<reference evidence="1 2" key="1">
    <citation type="submission" date="2012-06" db="EMBL/GenBank/DDBJ databases">
        <title>Finished chromosome of genome of Oscillatoria acuminata PCC 6304.</title>
        <authorList>
            <consortium name="US DOE Joint Genome Institute"/>
            <person name="Gugger M."/>
            <person name="Coursin T."/>
            <person name="Rippka R."/>
            <person name="Tandeau De Marsac N."/>
            <person name="Huntemann M."/>
            <person name="Wei C.-L."/>
            <person name="Han J."/>
            <person name="Detter J.C."/>
            <person name="Han C."/>
            <person name="Tapia R."/>
            <person name="Davenport K."/>
            <person name="Daligault H."/>
            <person name="Erkkila T."/>
            <person name="Gu W."/>
            <person name="Munk A.C.C."/>
            <person name="Teshima H."/>
            <person name="Xu Y."/>
            <person name="Chain P."/>
            <person name="Chen A."/>
            <person name="Krypides N."/>
            <person name="Mavromatis K."/>
            <person name="Markowitz V."/>
            <person name="Szeto E."/>
            <person name="Ivanova N."/>
            <person name="Mikhailova N."/>
            <person name="Ovchinnikova G."/>
            <person name="Pagani I."/>
            <person name="Pati A."/>
            <person name="Goodwin L."/>
            <person name="Peters L."/>
            <person name="Pitluck S."/>
            <person name="Woyke T."/>
            <person name="Kerfeld C."/>
        </authorList>
    </citation>
    <scope>NUCLEOTIDE SEQUENCE [LARGE SCALE GENOMIC DNA]</scope>
    <source>
        <strain evidence="1 2">PCC 6304</strain>
    </source>
</reference>
<dbReference type="InParanoid" id="K9TTP2"/>
<dbReference type="STRING" id="56110.Oscil6304_5895"/>
<dbReference type="AlphaFoldDB" id="K9TTP2"/>
<proteinExistence type="predicted"/>
<dbReference type="Proteomes" id="UP000010367">
    <property type="component" value="Chromosome"/>
</dbReference>
<dbReference type="EMBL" id="CP003607">
    <property type="protein sequence ID" value="AFY85359.1"/>
    <property type="molecule type" value="Genomic_DNA"/>
</dbReference>
<organism evidence="1 2">
    <name type="scientific">Oscillatoria acuminata PCC 6304</name>
    <dbReference type="NCBI Taxonomy" id="56110"/>
    <lineage>
        <taxon>Bacteria</taxon>
        <taxon>Bacillati</taxon>
        <taxon>Cyanobacteriota</taxon>
        <taxon>Cyanophyceae</taxon>
        <taxon>Oscillatoriophycideae</taxon>
        <taxon>Oscillatoriales</taxon>
        <taxon>Oscillatoriaceae</taxon>
        <taxon>Oscillatoria</taxon>
    </lineage>
</organism>
<keyword evidence="2" id="KW-1185">Reference proteome</keyword>
<evidence type="ECO:0000313" key="1">
    <source>
        <dbReference type="EMBL" id="AFY85359.1"/>
    </source>
</evidence>
<name>K9TTP2_9CYAN</name>
<dbReference type="KEGG" id="oac:Oscil6304_5895"/>
<dbReference type="HOGENOM" id="CLU_2602620_0_0_3"/>
<protein>
    <submittedName>
        <fullName evidence="1">Uncharacterized protein</fullName>
    </submittedName>
</protein>
<accession>K9TTP2</accession>